<dbReference type="GO" id="GO:0009279">
    <property type="term" value="C:cell outer membrane"/>
    <property type="evidence" value="ECO:0007669"/>
    <property type="project" value="UniProtKB-SubCell"/>
</dbReference>
<dbReference type="InterPro" id="IPR036942">
    <property type="entry name" value="Beta-barrel_TonB_sf"/>
</dbReference>
<feature type="chain" id="PRO_5003311260" evidence="8">
    <location>
        <begin position="21"/>
        <end position="1008"/>
    </location>
</feature>
<name>F4CAY3_SPHS2</name>
<evidence type="ECO:0000313" key="10">
    <source>
        <dbReference type="EMBL" id="ADZ78550.1"/>
    </source>
</evidence>
<dbReference type="AlphaFoldDB" id="F4CAY3"/>
<dbReference type="SUPFAM" id="SSF56935">
    <property type="entry name" value="Porins"/>
    <property type="match status" value="1"/>
</dbReference>
<keyword evidence="10" id="KW-0675">Receptor</keyword>
<sequence length="1008" mass="110433">MCRLFLIFLCALIGMGTVSAQQKRTISGVVADEITGQPLPSVTISVAGKQQRTKTDAKGKYILELEPSDRTLTFSLVGYETQTQTFQENRTLLNVLLKEKKELLNEVVVVGYGTQRKIETTGSIASVKADELTQMPVVNVAQGLQSRVSGVQINQNSGSPGGNVSVRIRGTNSINGNSEPLYIVDGIQISNSGGINDVSPLSTINPNDIESVEVLKDASASAIYGARAANGVVLITTKRGKEGATRIALESYYGIQKVGKKLDLLNATEFATLENEVFKDNYYPDPASLGEGVDWQDLIFQSAPINNQQLAINGGNEKTQLSLSLNYFKQDGIIVNSDFTRYSYRLNVDHKISDRLKIGTSILGSYSTNNGVNAGAETLDGGGVVTGSVLGAAVGAPPVLQAYKPDGSVFPFGEQGNGRYREVVNPLNFTEILQRNNIKRTLINLFGEYTILPGLVYRASFNSDIENRLYDNYSPLSILNAADINENSGSGSKENRDYLNLLHESLLTYTTKIGEDHSLKFTGLFATQTEKYKMNRISATGFPNDATANEALQLALNRTVLSERTSQRLDSYMGRVNYGFRDKYFLDVTARVDGSSKFGANNKYGFFPAISGAWRVIEEPFLKDINGISDLKLRASYGISGNAGGIIPYQSLATVASNGGYNMNHTWLTAIGPMGIANPNLRWEKSKQLDIGLDLSLFNNRLSFVGDYYHKRTDDLLYVLALPLSSGYPTMTGNYASLENKGVELAANATIFEGDFKWSVAANVTINRNKVLDLDGGVTQERFITNYTLLKVGEPLGVFKTYVFDGINQSAEEIVPGYDGRVGGHKVKDINNDGIINSNDQIITGNPNPKFIYGFSTNLSYKNFDLSVFLSGTQGNDIYNISRLSFENPIGQRNLFKGVVNRWTPENHSNQYVSPFVGGRLPISDYSMEDGSYLRLRNVTLGYRLSGLKGVLRDLRIYVSGNNLFTITDYSGYDPEVNTFAGSNKEIGVDNLVYPQARSFIAGIQVNF</sequence>
<dbReference type="InterPro" id="IPR008969">
    <property type="entry name" value="CarboxyPept-like_regulatory"/>
</dbReference>
<dbReference type="InterPro" id="IPR037066">
    <property type="entry name" value="Plug_dom_sf"/>
</dbReference>
<comment type="subcellular location">
    <subcellularLocation>
        <location evidence="1 7">Cell outer membrane</location>
        <topology evidence="1 7">Multi-pass membrane protein</topology>
    </subcellularLocation>
</comment>
<dbReference type="OrthoDB" id="9768177at2"/>
<keyword evidence="6 7" id="KW-0998">Cell outer membrane</keyword>
<evidence type="ECO:0000256" key="4">
    <source>
        <dbReference type="ARBA" id="ARBA00022692"/>
    </source>
</evidence>
<organism evidence="10">
    <name type="scientific">Sphingobacterium sp. (strain 21)</name>
    <dbReference type="NCBI Taxonomy" id="743722"/>
    <lineage>
        <taxon>Bacteria</taxon>
        <taxon>Pseudomonadati</taxon>
        <taxon>Bacteroidota</taxon>
        <taxon>Sphingobacteriia</taxon>
        <taxon>Sphingobacteriales</taxon>
        <taxon>Sphingobacteriaceae</taxon>
        <taxon>Sphingobacterium</taxon>
    </lineage>
</organism>
<evidence type="ECO:0000256" key="6">
    <source>
        <dbReference type="ARBA" id="ARBA00023237"/>
    </source>
</evidence>
<evidence type="ECO:0000256" key="1">
    <source>
        <dbReference type="ARBA" id="ARBA00004571"/>
    </source>
</evidence>
<accession>F4CAY3</accession>
<dbReference type="PATRIC" id="fig|743722.3.peg.2125"/>
<keyword evidence="2 7" id="KW-0813">Transport</keyword>
<evidence type="ECO:0000259" key="9">
    <source>
        <dbReference type="Pfam" id="PF07715"/>
    </source>
</evidence>
<keyword evidence="8" id="KW-0732">Signal</keyword>
<dbReference type="EMBL" id="CP002584">
    <property type="protein sequence ID" value="ADZ78550.1"/>
    <property type="molecule type" value="Genomic_DNA"/>
</dbReference>
<dbReference type="FunFam" id="2.170.130.10:FF:000008">
    <property type="entry name" value="SusC/RagA family TonB-linked outer membrane protein"/>
    <property type="match status" value="1"/>
</dbReference>
<evidence type="ECO:0000256" key="5">
    <source>
        <dbReference type="ARBA" id="ARBA00023136"/>
    </source>
</evidence>
<protein>
    <submittedName>
        <fullName evidence="10">TonB-dependent receptor plug</fullName>
    </submittedName>
</protein>
<keyword evidence="3 7" id="KW-1134">Transmembrane beta strand</keyword>
<feature type="domain" description="TonB-dependent receptor plug" evidence="9">
    <location>
        <begin position="117"/>
        <end position="232"/>
    </location>
</feature>
<dbReference type="Pfam" id="PF07715">
    <property type="entry name" value="Plug"/>
    <property type="match status" value="1"/>
</dbReference>
<dbReference type="STRING" id="743722.Sph21_1990"/>
<feature type="signal peptide" evidence="8">
    <location>
        <begin position="1"/>
        <end position="20"/>
    </location>
</feature>
<dbReference type="KEGG" id="shg:Sph21_1990"/>
<evidence type="ECO:0000256" key="8">
    <source>
        <dbReference type="SAM" id="SignalP"/>
    </source>
</evidence>
<dbReference type="InterPro" id="IPR039426">
    <property type="entry name" value="TonB-dep_rcpt-like"/>
</dbReference>
<dbReference type="NCBIfam" id="TIGR04057">
    <property type="entry name" value="SusC_RagA_signa"/>
    <property type="match status" value="1"/>
</dbReference>
<dbReference type="InterPro" id="IPR012910">
    <property type="entry name" value="Plug_dom"/>
</dbReference>
<dbReference type="Gene3D" id="2.60.40.1120">
    <property type="entry name" value="Carboxypeptidase-like, regulatory domain"/>
    <property type="match status" value="1"/>
</dbReference>
<dbReference type="PROSITE" id="PS52016">
    <property type="entry name" value="TONB_DEPENDENT_REC_3"/>
    <property type="match status" value="1"/>
</dbReference>
<dbReference type="Gene3D" id="2.170.130.10">
    <property type="entry name" value="TonB-dependent receptor, plug domain"/>
    <property type="match status" value="1"/>
</dbReference>
<dbReference type="SUPFAM" id="SSF49464">
    <property type="entry name" value="Carboxypeptidase regulatory domain-like"/>
    <property type="match status" value="1"/>
</dbReference>
<comment type="similarity">
    <text evidence="7">Belongs to the TonB-dependent receptor family.</text>
</comment>
<evidence type="ECO:0000256" key="3">
    <source>
        <dbReference type="ARBA" id="ARBA00022452"/>
    </source>
</evidence>
<proteinExistence type="inferred from homology"/>
<reference evidence="10" key="1">
    <citation type="submission" date="2011-03" db="EMBL/GenBank/DDBJ databases">
        <title>Complete sequence of Sphingobacterium sp. 21.</title>
        <authorList>
            <consortium name="US DOE Joint Genome Institute"/>
            <person name="Lucas S."/>
            <person name="Copeland A."/>
            <person name="Lapidus A."/>
            <person name="Cheng J.-F."/>
            <person name="Goodwin L."/>
            <person name="Pitluck S."/>
            <person name="Davenport K."/>
            <person name="Detter J.C."/>
            <person name="Han C."/>
            <person name="Tapia R."/>
            <person name="Land M."/>
            <person name="Hauser L."/>
            <person name="Kyrpides N."/>
            <person name="Ivanova N."/>
            <person name="Ovchinnikova G."/>
            <person name="Pagani I."/>
            <person name="Siebers A.K."/>
            <person name="Allgaier M."/>
            <person name="Thelen M.P."/>
            <person name="Hugenholtz P."/>
            <person name="Woyke T."/>
        </authorList>
    </citation>
    <scope>NUCLEOTIDE SEQUENCE</scope>
    <source>
        <strain evidence="10">21</strain>
    </source>
</reference>
<dbReference type="InterPro" id="IPR023997">
    <property type="entry name" value="TonB-dep_OMP_SusC/RagA_CS"/>
</dbReference>
<dbReference type="Gene3D" id="2.40.170.20">
    <property type="entry name" value="TonB-dependent receptor, beta-barrel domain"/>
    <property type="match status" value="1"/>
</dbReference>
<keyword evidence="4 7" id="KW-0812">Transmembrane</keyword>
<gene>
    <name evidence="10" type="ordered locus">Sph21_1990</name>
</gene>
<dbReference type="NCBIfam" id="TIGR04056">
    <property type="entry name" value="OMP_RagA_SusC"/>
    <property type="match status" value="1"/>
</dbReference>
<dbReference type="InterPro" id="IPR023996">
    <property type="entry name" value="TonB-dep_OMP_SusC/RagA"/>
</dbReference>
<dbReference type="HOGENOM" id="CLU_004317_0_2_10"/>
<evidence type="ECO:0000256" key="2">
    <source>
        <dbReference type="ARBA" id="ARBA00022448"/>
    </source>
</evidence>
<dbReference type="Pfam" id="PF13715">
    <property type="entry name" value="CarbopepD_reg_2"/>
    <property type="match status" value="1"/>
</dbReference>
<dbReference type="eggNOG" id="COG4206">
    <property type="taxonomic scope" value="Bacteria"/>
</dbReference>
<keyword evidence="5 7" id="KW-0472">Membrane</keyword>
<evidence type="ECO:0000256" key="7">
    <source>
        <dbReference type="PROSITE-ProRule" id="PRU01360"/>
    </source>
</evidence>